<keyword evidence="2" id="KW-0539">Nucleus</keyword>
<gene>
    <name evidence="5" type="primary">lepB_2</name>
    <name evidence="5" type="ORF">DIS24_g10407</name>
</gene>
<dbReference type="PANTHER" id="PTHR31001:SF90">
    <property type="entry name" value="CENTROMERE DNA-BINDING PROTEIN COMPLEX CBF3 SUBUNIT B"/>
    <property type="match status" value="1"/>
</dbReference>
<dbReference type="Pfam" id="PF04082">
    <property type="entry name" value="Fungal_trans"/>
    <property type="match status" value="1"/>
</dbReference>
<feature type="compositionally biased region" description="Polar residues" evidence="3">
    <location>
        <begin position="11"/>
        <end position="25"/>
    </location>
</feature>
<accession>A0AA39XPI8</accession>
<evidence type="ECO:0000256" key="1">
    <source>
        <dbReference type="ARBA" id="ARBA00004123"/>
    </source>
</evidence>
<dbReference type="Proteomes" id="UP001175001">
    <property type="component" value="Unassembled WGS sequence"/>
</dbReference>
<dbReference type="GO" id="GO:0006351">
    <property type="term" value="P:DNA-templated transcription"/>
    <property type="evidence" value="ECO:0007669"/>
    <property type="project" value="InterPro"/>
</dbReference>
<name>A0AA39XPI8_9PEZI</name>
<dbReference type="GO" id="GO:0005634">
    <property type="term" value="C:nucleus"/>
    <property type="evidence" value="ECO:0007669"/>
    <property type="project" value="UniProtKB-SubCell"/>
</dbReference>
<comment type="caution">
    <text evidence="5">The sequence shown here is derived from an EMBL/GenBank/DDBJ whole genome shotgun (WGS) entry which is preliminary data.</text>
</comment>
<dbReference type="CDD" id="cd12148">
    <property type="entry name" value="fungal_TF_MHR"/>
    <property type="match status" value="1"/>
</dbReference>
<evidence type="ECO:0000313" key="5">
    <source>
        <dbReference type="EMBL" id="KAK0637848.1"/>
    </source>
</evidence>
<evidence type="ECO:0000256" key="3">
    <source>
        <dbReference type="SAM" id="MobiDB-lite"/>
    </source>
</evidence>
<evidence type="ECO:0000256" key="2">
    <source>
        <dbReference type="ARBA" id="ARBA00023242"/>
    </source>
</evidence>
<protein>
    <submittedName>
        <fullName evidence="5">Transcription factor lepB</fullName>
    </submittedName>
</protein>
<dbReference type="EMBL" id="JAUJDW010000111">
    <property type="protein sequence ID" value="KAK0637848.1"/>
    <property type="molecule type" value="Genomic_DNA"/>
</dbReference>
<feature type="domain" description="Xylanolytic transcriptional activator regulatory" evidence="4">
    <location>
        <begin position="136"/>
        <end position="262"/>
    </location>
</feature>
<feature type="region of interest" description="Disordered" evidence="3">
    <location>
        <begin position="1"/>
        <end position="38"/>
    </location>
</feature>
<evidence type="ECO:0000259" key="4">
    <source>
        <dbReference type="Pfam" id="PF04082"/>
    </source>
</evidence>
<dbReference type="GO" id="GO:0003677">
    <property type="term" value="F:DNA binding"/>
    <property type="evidence" value="ECO:0007669"/>
    <property type="project" value="InterPro"/>
</dbReference>
<organism evidence="5 6">
    <name type="scientific">Lasiodiplodia hormozganensis</name>
    <dbReference type="NCBI Taxonomy" id="869390"/>
    <lineage>
        <taxon>Eukaryota</taxon>
        <taxon>Fungi</taxon>
        <taxon>Dikarya</taxon>
        <taxon>Ascomycota</taxon>
        <taxon>Pezizomycotina</taxon>
        <taxon>Dothideomycetes</taxon>
        <taxon>Dothideomycetes incertae sedis</taxon>
        <taxon>Botryosphaeriales</taxon>
        <taxon>Botryosphaeriaceae</taxon>
        <taxon>Lasiodiplodia</taxon>
    </lineage>
</organism>
<dbReference type="InterPro" id="IPR007219">
    <property type="entry name" value="XnlR_reg_dom"/>
</dbReference>
<dbReference type="InterPro" id="IPR050613">
    <property type="entry name" value="Sec_Metabolite_Reg"/>
</dbReference>
<dbReference type="PANTHER" id="PTHR31001">
    <property type="entry name" value="UNCHARACTERIZED TRANSCRIPTIONAL REGULATORY PROTEIN"/>
    <property type="match status" value="1"/>
</dbReference>
<proteinExistence type="predicted"/>
<evidence type="ECO:0000313" key="6">
    <source>
        <dbReference type="Proteomes" id="UP001175001"/>
    </source>
</evidence>
<reference evidence="5" key="1">
    <citation type="submission" date="2023-06" db="EMBL/GenBank/DDBJ databases">
        <title>Multi-omics analyses reveal the molecular pathogenesis toolkit of Lasiodiplodia hormozganensis, a cross-kingdom pathogen.</title>
        <authorList>
            <person name="Felix C."/>
            <person name="Meneses R."/>
            <person name="Goncalves M.F.M."/>
            <person name="Tilleman L."/>
            <person name="Duarte A.S."/>
            <person name="Jorrin-Novo J.V."/>
            <person name="Van De Peer Y."/>
            <person name="Deforce D."/>
            <person name="Van Nieuwerburgh F."/>
            <person name="Esteves A.C."/>
            <person name="Alves A."/>
        </authorList>
    </citation>
    <scope>NUCLEOTIDE SEQUENCE</scope>
    <source>
        <strain evidence="5">CBS 339.90</strain>
    </source>
</reference>
<dbReference type="GO" id="GO:0008270">
    <property type="term" value="F:zinc ion binding"/>
    <property type="evidence" value="ECO:0007669"/>
    <property type="project" value="InterPro"/>
</dbReference>
<sequence>MKAERLPNIPSVPQQTTQSGPSTHSPGPRNGEGHGKEYMSFEPVGMHERSLVFRKESELTVSAAENYVDARPAVSAYDHVLSSIVLPSEAHAVFMFNTYMKSVEHHHRVIHGPTVRALLSRVYSSLPCGQYPAPGHIALLLVIFASTAYSWRLSSEEQNLFASSDDCIEAARTWGISAVDILELSRRVTVRSLEDLQAMIIGASTFQYAEGDSRHASFLHTSALALARNLGLHKIDFPARPQTLSSPDAAIENEIRRRIWWHLAARDWYVLIPFPPNSQLTQKYRLLAFDWGRQDGTYSIHPRHMRVDYPLNADDDAIPADGSASSTADPNSSFPPTSMTFHLQHIRLAEICRSIADRLPPFFHSGSPAVDYDTILTLDAELQSFLDALPAFLRLDYSPLPTHSHQHPAAASWSCQRSLINAEVHARRIKLHHPFLWRSNAHAPSRTICLSSARAILDAGRLLVAEGLGPPCAGIIRAAILSHTFVAAITLVHDAQHTAGDGGDATQQQHEAAIAEARGTLERAARRSLRGKKFLHAFEGVVEKYSSSGQGRTGGTADGVVGAGGGGVADAAAAAAAAVGVGGVGGGGYGGGEGGELVGGGSGGGDLDVASWQALYADLELWDPGFA</sequence>
<dbReference type="AlphaFoldDB" id="A0AA39XPI8"/>
<keyword evidence="6" id="KW-1185">Reference proteome</keyword>
<comment type="subcellular location">
    <subcellularLocation>
        <location evidence="1">Nucleus</location>
    </subcellularLocation>
</comment>